<keyword evidence="1" id="KW-0732">Signal</keyword>
<evidence type="ECO:0000313" key="2">
    <source>
        <dbReference type="EMBL" id="GAA3981205.1"/>
    </source>
</evidence>
<accession>A0ABP7QEV5</accession>
<gene>
    <name evidence="2" type="ORF">GCM10022407_28060</name>
</gene>
<name>A0ABP7QEV5_9BACT</name>
<feature type="chain" id="PRO_5046535171" evidence="1">
    <location>
        <begin position="20"/>
        <end position="256"/>
    </location>
</feature>
<dbReference type="RefSeq" id="WP_345125376.1">
    <property type="nucleotide sequence ID" value="NZ_BAABDI010000020.1"/>
</dbReference>
<sequence>MRTFLLFILLAFVSGAAHAQDTLVRRNGDELAVKVLEITPTEVKYRRTDNLEGPIVSVWRSDVFMVRYANGTKEVFNSVPAYTAARTPAPATATATAVGVPTVSNSDPNDAILAEPIHLDGPRIGFTILSAGVVDKARENGLDINPFITQFGWQFESRLFRLPNGISGLAELVPLVGGLEQGQFLPSISGLLGIRGAKGFEFGVGPNLTPLGASLVLAMGTSIQSNGINFPINLAVVPGKDGTRVSLLIGFNSRHR</sequence>
<organism evidence="2 3">
    <name type="scientific">Hymenobacter antarcticus</name>
    <dbReference type="NCBI Taxonomy" id="486270"/>
    <lineage>
        <taxon>Bacteria</taxon>
        <taxon>Pseudomonadati</taxon>
        <taxon>Bacteroidota</taxon>
        <taxon>Cytophagia</taxon>
        <taxon>Cytophagales</taxon>
        <taxon>Hymenobacteraceae</taxon>
        <taxon>Hymenobacter</taxon>
    </lineage>
</organism>
<keyword evidence="3" id="KW-1185">Reference proteome</keyword>
<feature type="signal peptide" evidence="1">
    <location>
        <begin position="1"/>
        <end position="19"/>
    </location>
</feature>
<dbReference type="EMBL" id="BAABDI010000020">
    <property type="protein sequence ID" value="GAA3981205.1"/>
    <property type="molecule type" value="Genomic_DNA"/>
</dbReference>
<evidence type="ECO:0000313" key="3">
    <source>
        <dbReference type="Proteomes" id="UP001501556"/>
    </source>
</evidence>
<evidence type="ECO:0000256" key="1">
    <source>
        <dbReference type="SAM" id="SignalP"/>
    </source>
</evidence>
<protein>
    <submittedName>
        <fullName evidence="2">Uncharacterized protein</fullName>
    </submittedName>
</protein>
<proteinExistence type="predicted"/>
<reference evidence="3" key="1">
    <citation type="journal article" date="2019" name="Int. J. Syst. Evol. Microbiol.">
        <title>The Global Catalogue of Microorganisms (GCM) 10K type strain sequencing project: providing services to taxonomists for standard genome sequencing and annotation.</title>
        <authorList>
            <consortium name="The Broad Institute Genomics Platform"/>
            <consortium name="The Broad Institute Genome Sequencing Center for Infectious Disease"/>
            <person name="Wu L."/>
            <person name="Ma J."/>
        </authorList>
    </citation>
    <scope>NUCLEOTIDE SEQUENCE [LARGE SCALE GENOMIC DNA]</scope>
    <source>
        <strain evidence="3">JCM 17217</strain>
    </source>
</reference>
<comment type="caution">
    <text evidence="2">The sequence shown here is derived from an EMBL/GenBank/DDBJ whole genome shotgun (WGS) entry which is preliminary data.</text>
</comment>
<dbReference type="Proteomes" id="UP001501556">
    <property type="component" value="Unassembled WGS sequence"/>
</dbReference>